<feature type="compositionally biased region" description="Low complexity" evidence="1">
    <location>
        <begin position="34"/>
        <end position="44"/>
    </location>
</feature>
<accession>A0ABP1WK54</accession>
<gene>
    <name evidence="3" type="ORF">RBI_I02047</name>
</gene>
<sequence>MKKIRSILVFALALSMCASMAACGSNSNDESSKTETSSAATTEATTEESTESTSEESAETTTTIAAESADNNDADNASESSAQTDAAMGSDMTITDVDSFFASLNGKTLDDAKAYIESAFQVGECEESINAYTTRDADGNSMQVDTYTWYFSSEETIEGVAFDCVTVSMAGDTLYNVSFNKNESDNETYSLLDKKIGTYGYDTAPDISGRYIADCGDIDITLVPGTNALIIGHNYQ</sequence>
<evidence type="ECO:0000256" key="2">
    <source>
        <dbReference type="SAM" id="SignalP"/>
    </source>
</evidence>
<evidence type="ECO:0000313" key="4">
    <source>
        <dbReference type="Proteomes" id="UP000027600"/>
    </source>
</evidence>
<evidence type="ECO:0008006" key="5">
    <source>
        <dbReference type="Google" id="ProtNLM"/>
    </source>
</evidence>
<evidence type="ECO:0000256" key="1">
    <source>
        <dbReference type="SAM" id="MobiDB-lite"/>
    </source>
</evidence>
<dbReference type="Proteomes" id="UP000027600">
    <property type="component" value="Chromosome I"/>
</dbReference>
<proteinExistence type="predicted"/>
<name>A0ABP1WK54_9FIRM</name>
<keyword evidence="4" id="KW-1185">Reference proteome</keyword>
<dbReference type="PROSITE" id="PS51257">
    <property type="entry name" value="PROKAR_LIPOPROTEIN"/>
    <property type="match status" value="1"/>
</dbReference>
<feature type="signal peptide" evidence="2">
    <location>
        <begin position="1"/>
        <end position="21"/>
    </location>
</feature>
<feature type="compositionally biased region" description="Acidic residues" evidence="1">
    <location>
        <begin position="45"/>
        <end position="58"/>
    </location>
</feature>
<evidence type="ECO:0000313" key="3">
    <source>
        <dbReference type="EMBL" id="CCO05745.1"/>
    </source>
</evidence>
<feature type="region of interest" description="Disordered" evidence="1">
    <location>
        <begin position="22"/>
        <end position="87"/>
    </location>
</feature>
<keyword evidence="2" id="KW-0732">Signal</keyword>
<organism evidence="3 4">
    <name type="scientific">Ruminococcus bicirculans</name>
    <name type="common">ex Wegman et al. 2014</name>
    <dbReference type="NCBI Taxonomy" id="1160721"/>
    <lineage>
        <taxon>Bacteria</taxon>
        <taxon>Bacillati</taxon>
        <taxon>Bacillota</taxon>
        <taxon>Clostridia</taxon>
        <taxon>Eubacteriales</taxon>
        <taxon>Oscillospiraceae</taxon>
        <taxon>Ruminococcus</taxon>
    </lineage>
</organism>
<dbReference type="RefSeq" id="WP_038672753.1">
    <property type="nucleotide sequence ID" value="NZ_DAWABQ010000027.1"/>
</dbReference>
<reference evidence="3 4" key="1">
    <citation type="journal article" date="2014" name="Int. J. Syst. Evol. Microbiol.">
        <title>Complete genome of a new Firmicutes species belonging to the dominant human colonic microbiota ('Ruminococcus bicirculans') reveals two chromosomes and a selective capacity to utilize plant glucans.</title>
        <authorList>
            <consortium name="NISC Comparative Sequencing Program"/>
            <person name="Wegmann U."/>
            <person name="Louis P."/>
            <person name="Goesmann A."/>
            <person name="Henrissat B."/>
            <person name="Duncan S.H."/>
            <person name="Flint H.J."/>
        </authorList>
    </citation>
    <scope>NUCLEOTIDE SEQUENCE [LARGE SCALE GENOMIC DNA]</scope>
    <source>
        <strain evidence="3 4">80/3</strain>
    </source>
</reference>
<dbReference type="EMBL" id="HF545616">
    <property type="protein sequence ID" value="CCO05745.1"/>
    <property type="molecule type" value="Genomic_DNA"/>
</dbReference>
<protein>
    <recommendedName>
        <fullName evidence="5">Secreted protein</fullName>
    </recommendedName>
</protein>
<feature type="compositionally biased region" description="Low complexity" evidence="1">
    <location>
        <begin position="59"/>
        <end position="82"/>
    </location>
</feature>
<feature type="chain" id="PRO_5045785372" description="Secreted protein" evidence="2">
    <location>
        <begin position="22"/>
        <end position="236"/>
    </location>
</feature>